<feature type="domain" description="PAS" evidence="7">
    <location>
        <begin position="248"/>
        <end position="299"/>
    </location>
</feature>
<dbReference type="SUPFAM" id="SSF55874">
    <property type="entry name" value="ATPase domain of HSP90 chaperone/DNA topoisomerase II/histidine kinase"/>
    <property type="match status" value="1"/>
</dbReference>
<feature type="domain" description="PAC" evidence="8">
    <location>
        <begin position="196"/>
        <end position="247"/>
    </location>
</feature>
<evidence type="ECO:0000259" key="6">
    <source>
        <dbReference type="PROSITE" id="PS50109"/>
    </source>
</evidence>
<evidence type="ECO:0000256" key="2">
    <source>
        <dbReference type="ARBA" id="ARBA00012438"/>
    </source>
</evidence>
<dbReference type="PROSITE" id="PS50109">
    <property type="entry name" value="HIS_KIN"/>
    <property type="match status" value="1"/>
</dbReference>
<dbReference type="InterPro" id="IPR003594">
    <property type="entry name" value="HATPase_dom"/>
</dbReference>
<dbReference type="Pfam" id="PF13426">
    <property type="entry name" value="PAS_9"/>
    <property type="match status" value="1"/>
</dbReference>
<dbReference type="Pfam" id="PF08447">
    <property type="entry name" value="PAS_3"/>
    <property type="match status" value="1"/>
</dbReference>
<dbReference type="PANTHER" id="PTHR43047:SF72">
    <property type="entry name" value="OSMOSENSING HISTIDINE PROTEIN KINASE SLN1"/>
    <property type="match status" value="1"/>
</dbReference>
<keyword evidence="3" id="KW-0597">Phosphoprotein</keyword>
<dbReference type="NCBIfam" id="TIGR00229">
    <property type="entry name" value="sensory_box"/>
    <property type="match status" value="3"/>
</dbReference>
<dbReference type="InterPro" id="IPR005467">
    <property type="entry name" value="His_kinase_dom"/>
</dbReference>
<dbReference type="PRINTS" id="PR00344">
    <property type="entry name" value="BCTRLSENSOR"/>
</dbReference>
<dbReference type="Pfam" id="PF02518">
    <property type="entry name" value="HATPase_c"/>
    <property type="match status" value="1"/>
</dbReference>
<dbReference type="InterPro" id="IPR013656">
    <property type="entry name" value="PAS_4"/>
</dbReference>
<dbReference type="InterPro" id="IPR000700">
    <property type="entry name" value="PAS-assoc_C"/>
</dbReference>
<dbReference type="Gene3D" id="3.30.450.20">
    <property type="entry name" value="PAS domain"/>
    <property type="match status" value="3"/>
</dbReference>
<comment type="catalytic activity">
    <reaction evidence="1">
        <text>ATP + protein L-histidine = ADP + protein N-phospho-L-histidine.</text>
        <dbReference type="EC" id="2.7.13.3"/>
    </reaction>
</comment>
<dbReference type="Pfam" id="PF08448">
    <property type="entry name" value="PAS_4"/>
    <property type="match status" value="1"/>
</dbReference>
<dbReference type="InterPro" id="IPR013655">
    <property type="entry name" value="PAS_fold_3"/>
</dbReference>
<dbReference type="InterPro" id="IPR003661">
    <property type="entry name" value="HisK_dim/P_dom"/>
</dbReference>
<dbReference type="EC" id="2.7.13.3" evidence="2"/>
<dbReference type="SUPFAM" id="SSF55785">
    <property type="entry name" value="PYP-like sensor domain (PAS domain)"/>
    <property type="match status" value="3"/>
</dbReference>
<dbReference type="InterPro" id="IPR036890">
    <property type="entry name" value="HATPase_C_sf"/>
</dbReference>
<feature type="domain" description="Histidine kinase" evidence="6">
    <location>
        <begin position="391"/>
        <end position="607"/>
    </location>
</feature>
<dbReference type="RefSeq" id="WP_243538052.1">
    <property type="nucleotide sequence ID" value="NZ_CP093442.1"/>
</dbReference>
<evidence type="ECO:0000259" key="7">
    <source>
        <dbReference type="PROSITE" id="PS50112"/>
    </source>
</evidence>
<dbReference type="InterPro" id="IPR036097">
    <property type="entry name" value="HisK_dim/P_sf"/>
</dbReference>
<gene>
    <name evidence="9" type="ORF">MNR06_01250</name>
</gene>
<dbReference type="PROSITE" id="PS50113">
    <property type="entry name" value="PAC"/>
    <property type="match status" value="2"/>
</dbReference>
<reference evidence="9" key="1">
    <citation type="submission" date="2022-03" db="EMBL/GenBank/DDBJ databases">
        <title>Genome Identification and Characterization of new species Bdellovibrio reynosense LBG001 sp. nov. from a Mexico soil sample.</title>
        <authorList>
            <person name="Camilli A."/>
            <person name="Ajao Y."/>
            <person name="Guo X."/>
        </authorList>
    </citation>
    <scope>NUCLEOTIDE SEQUENCE</scope>
    <source>
        <strain evidence="9">LBG001</strain>
    </source>
</reference>
<dbReference type="SMART" id="SM00387">
    <property type="entry name" value="HATPase_c"/>
    <property type="match status" value="1"/>
</dbReference>
<evidence type="ECO:0000313" key="9">
    <source>
        <dbReference type="EMBL" id="UOF01578.1"/>
    </source>
</evidence>
<dbReference type="SMART" id="SM00091">
    <property type="entry name" value="PAS"/>
    <property type="match status" value="3"/>
</dbReference>
<dbReference type="SUPFAM" id="SSF47384">
    <property type="entry name" value="Homodimeric domain of signal transducing histidine kinase"/>
    <property type="match status" value="1"/>
</dbReference>
<keyword evidence="10" id="KW-1185">Reference proteome</keyword>
<dbReference type="SMART" id="SM00086">
    <property type="entry name" value="PAC"/>
    <property type="match status" value="3"/>
</dbReference>
<evidence type="ECO:0000256" key="4">
    <source>
        <dbReference type="ARBA" id="ARBA00022679"/>
    </source>
</evidence>
<evidence type="ECO:0000256" key="5">
    <source>
        <dbReference type="ARBA" id="ARBA00022777"/>
    </source>
</evidence>
<dbReference type="CDD" id="cd16922">
    <property type="entry name" value="HATPase_EvgS-ArcB-TorS-like"/>
    <property type="match status" value="1"/>
</dbReference>
<accession>A0ABY4C9N4</accession>
<dbReference type="CDD" id="cd00130">
    <property type="entry name" value="PAS"/>
    <property type="match status" value="3"/>
</dbReference>
<dbReference type="InterPro" id="IPR035965">
    <property type="entry name" value="PAS-like_dom_sf"/>
</dbReference>
<protein>
    <recommendedName>
        <fullName evidence="2">histidine kinase</fullName>
        <ecNumber evidence="2">2.7.13.3</ecNumber>
    </recommendedName>
</protein>
<dbReference type="PANTHER" id="PTHR43047">
    <property type="entry name" value="TWO-COMPONENT HISTIDINE PROTEIN KINASE"/>
    <property type="match status" value="1"/>
</dbReference>
<feature type="domain" description="PAC" evidence="8">
    <location>
        <begin position="321"/>
        <end position="373"/>
    </location>
</feature>
<dbReference type="EMBL" id="CP093442">
    <property type="protein sequence ID" value="UOF01578.1"/>
    <property type="molecule type" value="Genomic_DNA"/>
</dbReference>
<feature type="domain" description="PAS" evidence="7">
    <location>
        <begin position="9"/>
        <end position="56"/>
    </location>
</feature>
<dbReference type="Gene3D" id="1.10.287.130">
    <property type="match status" value="1"/>
</dbReference>
<dbReference type="InterPro" id="IPR000014">
    <property type="entry name" value="PAS"/>
</dbReference>
<dbReference type="Pfam" id="PF00512">
    <property type="entry name" value="HisKA"/>
    <property type="match status" value="1"/>
</dbReference>
<dbReference type="Proteomes" id="UP000830116">
    <property type="component" value="Chromosome"/>
</dbReference>
<dbReference type="SMART" id="SM00388">
    <property type="entry name" value="HisKA"/>
    <property type="match status" value="1"/>
</dbReference>
<dbReference type="PROSITE" id="PS50112">
    <property type="entry name" value="PAS"/>
    <property type="match status" value="2"/>
</dbReference>
<evidence type="ECO:0000259" key="8">
    <source>
        <dbReference type="PROSITE" id="PS50113"/>
    </source>
</evidence>
<dbReference type="CDD" id="cd00082">
    <property type="entry name" value="HisKA"/>
    <property type="match status" value="1"/>
</dbReference>
<dbReference type="InterPro" id="IPR004358">
    <property type="entry name" value="Sig_transdc_His_kin-like_C"/>
</dbReference>
<name>A0ABY4C9N4_9BACT</name>
<dbReference type="InterPro" id="IPR001610">
    <property type="entry name" value="PAC"/>
</dbReference>
<evidence type="ECO:0000256" key="3">
    <source>
        <dbReference type="ARBA" id="ARBA00022553"/>
    </source>
</evidence>
<organism evidence="9 10">
    <name type="scientific">Bdellovibrio reynosensis</name>
    <dbReference type="NCBI Taxonomy" id="2835041"/>
    <lineage>
        <taxon>Bacteria</taxon>
        <taxon>Pseudomonadati</taxon>
        <taxon>Bdellovibrionota</taxon>
        <taxon>Bdellovibrionia</taxon>
        <taxon>Bdellovibrionales</taxon>
        <taxon>Pseudobdellovibrionaceae</taxon>
        <taxon>Bdellovibrio</taxon>
    </lineage>
</organism>
<evidence type="ECO:0000313" key="10">
    <source>
        <dbReference type="Proteomes" id="UP000830116"/>
    </source>
</evidence>
<evidence type="ECO:0000256" key="1">
    <source>
        <dbReference type="ARBA" id="ARBA00000085"/>
    </source>
</evidence>
<proteinExistence type="predicted"/>
<keyword evidence="5" id="KW-0418">Kinase</keyword>
<sequence>MDSLDPVFFELSNEMMAIFDLNWKAVKLNSHWSTNLGYTKEELLNISFAELIHPDDLKYTAEIGERIKKEVVVGNVENRYRTKNGKYIYLRWNYKVDKDRGLVFTTATNITEQKVQEEIARQTNRVAGLGNWSVDLSTNQVYWSPEMWELFGLTPDFVQTKENWALTLETSLSFFGKDKEIVRQKYQNLVEKGETYDIEVSVSTPDGRNFPVRVIGAAMEENGVRSRTYGTIQDITKIKESEKILKYQQYLLNGIFEASPALIFVKDLEGKYILVSRKFEQFMGRTKAELLGRTDFDFFPDFAAKRFVRQDREVAASGVHVTFEDDVKNSDGQDKHYHTEKFPLSDENGKIIAVAGVASDITELHRYQKELVHAKEAAEFGTRAKSQFLANMSHEIRTPMNSIMGMADLLSESSLDEEQKEYVTILSRAAESLLNLINDILDLSKIESGLMTLDKEPFSLREAIAHSVEMLRIKATQKNLNLSYEVEEAVPQYIIGDSARVQQILVNLIGNAIKFTDAGEVKVQANFIKDRNEVEVVVEDTGIGLTAEQLKGLFTRFSQGDSSITRRFGGTGLGLSISKELVEKMGGFIGVQSKYHQGSKFFFTLQL</sequence>
<dbReference type="Gene3D" id="3.30.565.10">
    <property type="entry name" value="Histidine kinase-like ATPase, C-terminal domain"/>
    <property type="match status" value="1"/>
</dbReference>
<keyword evidence="4" id="KW-0808">Transferase</keyword>